<name>A0ABV5M9Z4_9ACTN</name>
<accession>A0ABV5M9Z4</accession>
<dbReference type="SMART" id="SM00421">
    <property type="entry name" value="HTH_LUXR"/>
    <property type="match status" value="1"/>
</dbReference>
<evidence type="ECO:0000256" key="1">
    <source>
        <dbReference type="ARBA" id="ARBA00022741"/>
    </source>
</evidence>
<dbReference type="PROSITE" id="PS50005">
    <property type="entry name" value="TPR"/>
    <property type="match status" value="1"/>
</dbReference>
<evidence type="ECO:0000313" key="7">
    <source>
        <dbReference type="Proteomes" id="UP001589608"/>
    </source>
</evidence>
<evidence type="ECO:0000313" key="6">
    <source>
        <dbReference type="EMBL" id="MFB9445655.1"/>
    </source>
</evidence>
<evidence type="ECO:0000256" key="3">
    <source>
        <dbReference type="PROSITE-ProRule" id="PRU00339"/>
    </source>
</evidence>
<feature type="repeat" description="TPR" evidence="3">
    <location>
        <begin position="422"/>
        <end position="455"/>
    </location>
</feature>
<dbReference type="InterPro" id="IPR016032">
    <property type="entry name" value="Sig_transdc_resp-reg_C-effctor"/>
</dbReference>
<dbReference type="PANTHER" id="PTHR16305">
    <property type="entry name" value="TESTICULAR SOLUBLE ADENYLYL CYCLASE"/>
    <property type="match status" value="1"/>
</dbReference>
<dbReference type="InterPro" id="IPR011990">
    <property type="entry name" value="TPR-like_helical_dom_sf"/>
</dbReference>
<dbReference type="PANTHER" id="PTHR16305:SF35">
    <property type="entry name" value="TRANSCRIPTIONAL ACTIVATOR DOMAIN"/>
    <property type="match status" value="1"/>
</dbReference>
<dbReference type="PRINTS" id="PR00038">
    <property type="entry name" value="HTHLUXR"/>
</dbReference>
<keyword evidence="3" id="KW-0802">TPR repeat</keyword>
<dbReference type="Proteomes" id="UP001589608">
    <property type="component" value="Unassembled WGS sequence"/>
</dbReference>
<dbReference type="SUPFAM" id="SSF46894">
    <property type="entry name" value="C-terminal effector domain of the bipartite response regulators"/>
    <property type="match status" value="1"/>
</dbReference>
<evidence type="ECO:0000256" key="2">
    <source>
        <dbReference type="ARBA" id="ARBA00022840"/>
    </source>
</evidence>
<feature type="domain" description="HTH luxR-type" evidence="5">
    <location>
        <begin position="879"/>
        <end position="944"/>
    </location>
</feature>
<dbReference type="SUPFAM" id="SSF48452">
    <property type="entry name" value="TPR-like"/>
    <property type="match status" value="1"/>
</dbReference>
<feature type="region of interest" description="Disordered" evidence="4">
    <location>
        <begin position="945"/>
        <end position="971"/>
    </location>
</feature>
<dbReference type="InterPro" id="IPR027417">
    <property type="entry name" value="P-loop_NTPase"/>
</dbReference>
<dbReference type="PROSITE" id="PS00622">
    <property type="entry name" value="HTH_LUXR_1"/>
    <property type="match status" value="1"/>
</dbReference>
<keyword evidence="7" id="KW-1185">Reference proteome</keyword>
<dbReference type="Pfam" id="PF00196">
    <property type="entry name" value="GerE"/>
    <property type="match status" value="1"/>
</dbReference>
<dbReference type="RefSeq" id="WP_223093261.1">
    <property type="nucleotide sequence ID" value="NZ_CP061913.1"/>
</dbReference>
<organism evidence="6 7">
    <name type="scientific">Dactylosporangium vinaceum</name>
    <dbReference type="NCBI Taxonomy" id="53362"/>
    <lineage>
        <taxon>Bacteria</taxon>
        <taxon>Bacillati</taxon>
        <taxon>Actinomycetota</taxon>
        <taxon>Actinomycetes</taxon>
        <taxon>Micromonosporales</taxon>
        <taxon>Micromonosporaceae</taxon>
        <taxon>Dactylosporangium</taxon>
    </lineage>
</organism>
<gene>
    <name evidence="6" type="ORF">ACFFTR_21460</name>
</gene>
<evidence type="ECO:0000259" key="5">
    <source>
        <dbReference type="PROSITE" id="PS50043"/>
    </source>
</evidence>
<keyword evidence="1" id="KW-0547">Nucleotide-binding</keyword>
<dbReference type="InterPro" id="IPR036388">
    <property type="entry name" value="WH-like_DNA-bd_sf"/>
</dbReference>
<comment type="caution">
    <text evidence="6">The sequence shown here is derived from an EMBL/GenBank/DDBJ whole genome shotgun (WGS) entry which is preliminary data.</text>
</comment>
<dbReference type="EMBL" id="JBHMCA010000043">
    <property type="protein sequence ID" value="MFB9445655.1"/>
    <property type="molecule type" value="Genomic_DNA"/>
</dbReference>
<sequence>MTLRSIEAAGTVRQRERHRIQRAMEAAGRGMAWVFVVGEPGIGKTWLINEAAEEAAGHGYMVIRCRGTEFERHVPFGLLVHALDDYLEGLEPQRLQGLAGDRLGDLARVFPSLAGHDTASLGALQDPAYRATRAVRILLERLADPQGVMLVLDDLHWADRETVAFVAHLLDRPVKGRLLLVVGWRSSHADEALERLPAKTEVPGVMLRLGPLDEAEAAHLLAPVRGPRRRAELLRGSGGNPLYLTELIRAGEQRDPEPVPAAILAVLRQELARLGDDARKLALTAAVAGDPFDVSVARSAAGLGEDAALAAADELVGAELIRATAIPRCFEFQRPVLRDGLYQLVRPGRRSTVHRRIVRQLDRAPVTARAPHLARSAVAPDPAAAADLLAAGRQAGRDRPEEAVEWSRAAAVLTSGDTAAHAEALHALGSAAARAGRLREALTAFDAALARSPGRRLSVLRERSLVALLTGDAPAGLPLLRAELEPADAEPGLLVSLWAAAAGAALQADDFAGLRDCAARALSWATGLGPAPLALARACVGLGELGARRTEPARATSRAALTALADASDADLAALPEAVLAVAALGLLVGRHAEVPAVLARLPGDPANTDRTWWRAPAALLAARAHLLLGRLAAAGEAAEAVAELARLGDARPLLIRALALRAELLVAAGDDSGAARLVAEATLAAGGDPGLLAAAERACGEVRLDIGDLEAGADNVRRLQRMAPVLDPVEACRWQYRLVRAALDDGRPDLAGVELQALLRSAADDAPGLARAAATAARARAVVHLAARQAAEAGLAARVAAEAGEAAGVPVEAARDRLVEASALALAGDRDRAAARLRAALDEFRRCGARRYEDEAGRELRRLGRRTSVQPVTAADGADGAPLPLSEREWQIAELVAAGRTNRQIASALLLSGKTVETHLTRIFNKLGISSRTLLARAVERARPATAAPGLPRTGRSSLTPNRERTPGTG</sequence>
<protein>
    <submittedName>
        <fullName evidence="6">AAA family ATPase</fullName>
    </submittedName>
</protein>
<evidence type="ECO:0000256" key="4">
    <source>
        <dbReference type="SAM" id="MobiDB-lite"/>
    </source>
</evidence>
<dbReference type="SUPFAM" id="SSF52540">
    <property type="entry name" value="P-loop containing nucleoside triphosphate hydrolases"/>
    <property type="match status" value="1"/>
</dbReference>
<dbReference type="InterPro" id="IPR019734">
    <property type="entry name" value="TPR_rpt"/>
</dbReference>
<dbReference type="Gene3D" id="1.25.40.10">
    <property type="entry name" value="Tetratricopeptide repeat domain"/>
    <property type="match status" value="1"/>
</dbReference>
<proteinExistence type="predicted"/>
<dbReference type="InterPro" id="IPR000792">
    <property type="entry name" value="Tscrpt_reg_LuxR_C"/>
</dbReference>
<dbReference type="Gene3D" id="1.10.10.10">
    <property type="entry name" value="Winged helix-like DNA-binding domain superfamily/Winged helix DNA-binding domain"/>
    <property type="match status" value="1"/>
</dbReference>
<dbReference type="Pfam" id="PF13191">
    <property type="entry name" value="AAA_16"/>
    <property type="match status" value="1"/>
</dbReference>
<dbReference type="PROSITE" id="PS50043">
    <property type="entry name" value="HTH_LUXR_2"/>
    <property type="match status" value="1"/>
</dbReference>
<reference evidence="6 7" key="1">
    <citation type="submission" date="2024-09" db="EMBL/GenBank/DDBJ databases">
        <authorList>
            <person name="Sun Q."/>
            <person name="Mori K."/>
        </authorList>
    </citation>
    <scope>NUCLEOTIDE SEQUENCE [LARGE SCALE GENOMIC DNA]</scope>
    <source>
        <strain evidence="6 7">JCM 3307</strain>
    </source>
</reference>
<dbReference type="InterPro" id="IPR041664">
    <property type="entry name" value="AAA_16"/>
</dbReference>
<dbReference type="CDD" id="cd06170">
    <property type="entry name" value="LuxR_C_like"/>
    <property type="match status" value="1"/>
</dbReference>
<dbReference type="Gene3D" id="3.40.50.300">
    <property type="entry name" value="P-loop containing nucleotide triphosphate hydrolases"/>
    <property type="match status" value="1"/>
</dbReference>
<keyword evidence="2" id="KW-0067">ATP-binding</keyword>